<dbReference type="Proteomes" id="UP000694728">
    <property type="component" value="Unplaced"/>
</dbReference>
<dbReference type="InterPro" id="IPR035914">
    <property type="entry name" value="Sperma_CUB_dom_sf"/>
</dbReference>
<dbReference type="GO" id="GO:0005576">
    <property type="term" value="C:extracellular region"/>
    <property type="evidence" value="ECO:0007669"/>
    <property type="project" value="UniProtKB-SubCell"/>
</dbReference>
<evidence type="ECO:0000256" key="1">
    <source>
        <dbReference type="ARBA" id="ARBA00004613"/>
    </source>
</evidence>
<evidence type="ECO:0000313" key="9">
    <source>
        <dbReference type="Proteomes" id="UP000694728"/>
    </source>
</evidence>
<sequence length="140" mass="15333">ARLRALSPWLRLSCAWCCFSHLTPSAVLGPDECGRVIKDTSGSISNTDRQKNLCTWTILMKPDQKVRMAIPYLNLACGKEYVEVFDGLLSGPSYGKLCAGAAIVFLSTANTMTIKYNRISGNSSSPFLIYFYGSSPGSEY</sequence>
<keyword evidence="6" id="KW-0732">Signal</keyword>
<dbReference type="AlphaFoldDB" id="A0A8D1HG02"/>
<keyword evidence="4" id="KW-1015">Disulfide bond</keyword>
<evidence type="ECO:0000256" key="3">
    <source>
        <dbReference type="ARBA" id="ARBA00022525"/>
    </source>
</evidence>
<keyword evidence="3" id="KW-0964">Secreted</keyword>
<comment type="similarity">
    <text evidence="2">Belongs to the spermadhesin family.</text>
</comment>
<proteinExistence type="inferred from homology"/>
<dbReference type="InterPro" id="IPR000859">
    <property type="entry name" value="CUB_dom"/>
</dbReference>
<gene>
    <name evidence="8" type="primary">PSP-I</name>
</gene>
<feature type="domain" description="CUB" evidence="7">
    <location>
        <begin position="33"/>
        <end position="134"/>
    </location>
</feature>
<dbReference type="SUPFAM" id="SSF49854">
    <property type="entry name" value="Spermadhesin, CUB domain"/>
    <property type="match status" value="1"/>
</dbReference>
<dbReference type="Pfam" id="PF00431">
    <property type="entry name" value="CUB"/>
    <property type="match status" value="1"/>
</dbReference>
<feature type="signal peptide" evidence="6">
    <location>
        <begin position="1"/>
        <end position="25"/>
    </location>
</feature>
<evidence type="ECO:0000256" key="4">
    <source>
        <dbReference type="ARBA" id="ARBA00023157"/>
    </source>
</evidence>
<evidence type="ECO:0000256" key="6">
    <source>
        <dbReference type="SAM" id="SignalP"/>
    </source>
</evidence>
<dbReference type="PROSITE" id="PS00985">
    <property type="entry name" value="SPERMADHESIN_1"/>
    <property type="match status" value="1"/>
</dbReference>
<evidence type="ECO:0000259" key="7">
    <source>
        <dbReference type="PROSITE" id="PS01180"/>
    </source>
</evidence>
<feature type="chain" id="PRO_5034429747" evidence="6">
    <location>
        <begin position="26"/>
        <end position="140"/>
    </location>
</feature>
<dbReference type="GO" id="GO:0007338">
    <property type="term" value="P:single fertilization"/>
    <property type="evidence" value="ECO:0007669"/>
    <property type="project" value="InterPro"/>
</dbReference>
<name>A0A8D1HG02_PIG</name>
<evidence type="ECO:0000256" key="5">
    <source>
        <dbReference type="PROSITE-ProRule" id="PRU00059"/>
    </source>
</evidence>
<dbReference type="PROSITE" id="PS01180">
    <property type="entry name" value="CUB"/>
    <property type="match status" value="1"/>
</dbReference>
<dbReference type="Ensembl" id="ENSSSCT00045021285.1">
    <property type="protein sequence ID" value="ENSSSCP00045014638.1"/>
    <property type="gene ID" value="ENSSSCG00045012414.1"/>
</dbReference>
<accession>A0A8D1HG02</accession>
<evidence type="ECO:0000256" key="2">
    <source>
        <dbReference type="ARBA" id="ARBA00010668"/>
    </source>
</evidence>
<dbReference type="Gene3D" id="2.60.120.290">
    <property type="entry name" value="Spermadhesin, CUB domain"/>
    <property type="match status" value="1"/>
</dbReference>
<dbReference type="CDD" id="cd00041">
    <property type="entry name" value="CUB"/>
    <property type="match status" value="1"/>
</dbReference>
<comment type="caution">
    <text evidence="5">Lacks conserved residue(s) required for the propagation of feature annotation.</text>
</comment>
<organism evidence="8 9">
    <name type="scientific">Sus scrofa</name>
    <name type="common">Pig</name>
    <dbReference type="NCBI Taxonomy" id="9823"/>
    <lineage>
        <taxon>Eukaryota</taxon>
        <taxon>Metazoa</taxon>
        <taxon>Chordata</taxon>
        <taxon>Craniata</taxon>
        <taxon>Vertebrata</taxon>
        <taxon>Euteleostomi</taxon>
        <taxon>Mammalia</taxon>
        <taxon>Eutheria</taxon>
        <taxon>Laurasiatheria</taxon>
        <taxon>Artiodactyla</taxon>
        <taxon>Suina</taxon>
        <taxon>Suidae</taxon>
        <taxon>Sus</taxon>
    </lineage>
</organism>
<dbReference type="InterPro" id="IPR000124">
    <property type="entry name" value="Spermadhesin"/>
</dbReference>
<dbReference type="SMART" id="SM00042">
    <property type="entry name" value="CUB"/>
    <property type="match status" value="1"/>
</dbReference>
<dbReference type="PROSITE" id="PS00986">
    <property type="entry name" value="SPERMADHESIN_2"/>
    <property type="match status" value="1"/>
</dbReference>
<evidence type="ECO:0000313" key="8">
    <source>
        <dbReference type="Ensembl" id="ENSSSCP00045014638.1"/>
    </source>
</evidence>
<comment type="subcellular location">
    <subcellularLocation>
        <location evidence="1">Secreted</location>
    </subcellularLocation>
</comment>
<protein>
    <submittedName>
        <fullName evidence="8">Porcine seminal protein I</fullName>
    </submittedName>
</protein>
<reference evidence="8" key="1">
    <citation type="submission" date="2025-08" db="UniProtKB">
        <authorList>
            <consortium name="Ensembl"/>
        </authorList>
    </citation>
    <scope>IDENTIFICATION</scope>
</reference>